<dbReference type="AlphaFoldDB" id="A0A0K2JH67"/>
<evidence type="ECO:0000313" key="1">
    <source>
        <dbReference type="EMBL" id="ALA97939.1"/>
    </source>
</evidence>
<gene>
    <name evidence="1" type="ORF">SKUN_001053</name>
</gene>
<evidence type="ECO:0000313" key="2">
    <source>
        <dbReference type="Proteomes" id="UP000062963"/>
    </source>
</evidence>
<reference evidence="1 2" key="1">
    <citation type="journal article" date="2015" name="Genome Announc.">
        <title>Complete Genome Sequence of Spiroplasma kunkelii Strain CR2-3x, Causal Agent of Corn Stunt Disease in Zea mays L.</title>
        <authorList>
            <person name="Davis R.E."/>
            <person name="Shao J."/>
            <person name="Dally E.L."/>
            <person name="Zhao Y."/>
            <person name="Gasparich G.E."/>
            <person name="Gaynor B.J."/>
            <person name="Athey J.C."/>
            <person name="Harrison N.A."/>
            <person name="Donofrio N."/>
        </authorList>
    </citation>
    <scope>NUCLEOTIDE SEQUENCE [LARGE SCALE GENOMIC DNA]</scope>
    <source>
        <strain evidence="1 2">CR2-3x</strain>
    </source>
</reference>
<accession>A0A0K2JH67</accession>
<keyword evidence="2" id="KW-1185">Reference proteome</keyword>
<dbReference type="PATRIC" id="fig|273035.7.peg.1299"/>
<protein>
    <submittedName>
        <fullName evidence="1">Uncharacterized protein</fullName>
    </submittedName>
</protein>
<dbReference type="Proteomes" id="UP000062963">
    <property type="component" value="Chromosome"/>
</dbReference>
<organism evidence="1 2">
    <name type="scientific">Spiroplasma kunkelii CR2-3x</name>
    <dbReference type="NCBI Taxonomy" id="273035"/>
    <lineage>
        <taxon>Bacteria</taxon>
        <taxon>Bacillati</taxon>
        <taxon>Mycoplasmatota</taxon>
        <taxon>Mollicutes</taxon>
        <taxon>Entomoplasmatales</taxon>
        <taxon>Spiroplasmataceae</taxon>
        <taxon>Spiroplasma</taxon>
    </lineage>
</organism>
<sequence>MKKTYLSIKDNAHDFSFTNWIWTRQNYYNYKKYFKAVYRWNLKTKEPNLVIDNYGSIKVNEG</sequence>
<proteinExistence type="predicted"/>
<dbReference type="EMBL" id="CP010899">
    <property type="protein sequence ID" value="ALA97939.1"/>
    <property type="molecule type" value="Genomic_DNA"/>
</dbReference>
<dbReference type="KEGG" id="skn:SKUN_001053"/>
<name>A0A0K2JH67_SPIKU</name>
<dbReference type="RefSeq" id="WP_053391091.1">
    <property type="nucleotide sequence ID" value="NZ_CP010899.1"/>
</dbReference>